<proteinExistence type="predicted"/>
<comment type="caution">
    <text evidence="1">The sequence shown here is derived from an EMBL/GenBank/DDBJ whole genome shotgun (WGS) entry which is preliminary data.</text>
</comment>
<dbReference type="EMBL" id="JACHCA010000005">
    <property type="protein sequence ID" value="MBB6127931.1"/>
    <property type="molecule type" value="Genomic_DNA"/>
</dbReference>
<gene>
    <name evidence="1" type="ORF">HDF22_002044</name>
</gene>
<accession>A0A841JIX3</accession>
<organism evidence="1 2">
    <name type="scientific">Mucilaginibacter lappiensis</name>
    <dbReference type="NCBI Taxonomy" id="354630"/>
    <lineage>
        <taxon>Bacteria</taxon>
        <taxon>Pseudomonadati</taxon>
        <taxon>Bacteroidota</taxon>
        <taxon>Sphingobacteriia</taxon>
        <taxon>Sphingobacteriales</taxon>
        <taxon>Sphingobacteriaceae</taxon>
        <taxon>Mucilaginibacter</taxon>
    </lineage>
</organism>
<dbReference type="Proteomes" id="UP000548326">
    <property type="component" value="Unassembled WGS sequence"/>
</dbReference>
<evidence type="ECO:0000313" key="2">
    <source>
        <dbReference type="Proteomes" id="UP000548326"/>
    </source>
</evidence>
<dbReference type="AlphaFoldDB" id="A0A841JIX3"/>
<sequence>MSSNYKFHDQERPYFVTGAAASLAQRNSWYSMVKPSALTQLY</sequence>
<reference evidence="1 2" key="1">
    <citation type="submission" date="2020-08" db="EMBL/GenBank/DDBJ databases">
        <title>Genomic Encyclopedia of Type Strains, Phase IV (KMG-V): Genome sequencing to study the core and pangenomes of soil and plant-associated prokaryotes.</title>
        <authorList>
            <person name="Whitman W."/>
        </authorList>
    </citation>
    <scope>NUCLEOTIDE SEQUENCE [LARGE SCALE GENOMIC DNA]</scope>
    <source>
        <strain evidence="1 2">MP601</strain>
    </source>
</reference>
<name>A0A841JIX3_9SPHI</name>
<dbReference type="RefSeq" id="WP_260170847.1">
    <property type="nucleotide sequence ID" value="NZ_JACHCA010000005.1"/>
</dbReference>
<protein>
    <submittedName>
        <fullName evidence="1">Uncharacterized protein</fullName>
    </submittedName>
</protein>
<evidence type="ECO:0000313" key="1">
    <source>
        <dbReference type="EMBL" id="MBB6127931.1"/>
    </source>
</evidence>